<reference evidence="3 4" key="1">
    <citation type="submission" date="2020-08" db="EMBL/GenBank/DDBJ databases">
        <authorList>
            <person name="Newling K."/>
            <person name="Davey J."/>
            <person name="Forrester S."/>
        </authorList>
    </citation>
    <scope>NUCLEOTIDE SEQUENCE [LARGE SCALE GENOMIC DNA]</scope>
    <source>
        <strain evidence="4">Crithidia deanei Carvalho (ATCC PRA-265)</strain>
    </source>
</reference>
<dbReference type="VEuPathDB" id="TriTrypDB:ADEAN_000445500"/>
<feature type="transmembrane region" description="Helical" evidence="1">
    <location>
        <begin position="97"/>
        <end position="119"/>
    </location>
</feature>
<evidence type="ECO:0000256" key="1">
    <source>
        <dbReference type="SAM" id="Phobius"/>
    </source>
</evidence>
<dbReference type="Pfam" id="PF04982">
    <property type="entry name" value="TM_HPP"/>
    <property type="match status" value="1"/>
</dbReference>
<evidence type="ECO:0000313" key="4">
    <source>
        <dbReference type="Proteomes" id="UP000515908"/>
    </source>
</evidence>
<dbReference type="PANTHER" id="PTHR33741:SF5">
    <property type="entry name" value="TRANSMEMBRANE PROTEIN DDB_G0269096-RELATED"/>
    <property type="match status" value="1"/>
</dbReference>
<gene>
    <name evidence="3" type="ORF">ADEAN_000445500</name>
</gene>
<dbReference type="Proteomes" id="UP000515908">
    <property type="component" value="Chromosome 07"/>
</dbReference>
<keyword evidence="1" id="KW-1133">Transmembrane helix</keyword>
<proteinExistence type="predicted"/>
<evidence type="ECO:0000313" key="3">
    <source>
        <dbReference type="EMBL" id="CAD2216977.1"/>
    </source>
</evidence>
<accession>S9VRW2</accession>
<keyword evidence="1" id="KW-0812">Transmembrane</keyword>
<dbReference type="EMBL" id="LR877151">
    <property type="protein sequence ID" value="CAD2216977.1"/>
    <property type="molecule type" value="Genomic_DNA"/>
</dbReference>
<feature type="transmembrane region" description="Helical" evidence="1">
    <location>
        <begin position="228"/>
        <end position="253"/>
    </location>
</feature>
<feature type="transmembrane region" description="Helical" evidence="1">
    <location>
        <begin position="180"/>
        <end position="199"/>
    </location>
</feature>
<feature type="domain" description="HPP transmembrane region" evidence="2">
    <location>
        <begin position="96"/>
        <end position="257"/>
    </location>
</feature>
<dbReference type="PANTHER" id="PTHR33741">
    <property type="entry name" value="TRANSMEMBRANE PROTEIN DDB_G0269096-RELATED"/>
    <property type="match status" value="1"/>
</dbReference>
<organism evidence="3 4">
    <name type="scientific">Angomonas deanei</name>
    <dbReference type="NCBI Taxonomy" id="59799"/>
    <lineage>
        <taxon>Eukaryota</taxon>
        <taxon>Discoba</taxon>
        <taxon>Euglenozoa</taxon>
        <taxon>Kinetoplastea</taxon>
        <taxon>Metakinetoplastina</taxon>
        <taxon>Trypanosomatida</taxon>
        <taxon>Trypanosomatidae</taxon>
        <taxon>Strigomonadinae</taxon>
        <taxon>Angomonas</taxon>
    </lineage>
</organism>
<dbReference type="InterPro" id="IPR007065">
    <property type="entry name" value="HPP"/>
</dbReference>
<protein>
    <submittedName>
        <fullName evidence="3">HPP family, putative</fullName>
    </submittedName>
</protein>
<evidence type="ECO:0000259" key="2">
    <source>
        <dbReference type="Pfam" id="PF04982"/>
    </source>
</evidence>
<sequence length="263" mass="29172">MRGSFVSAMLTEHEQVPDLLSQAILEEEDLSTLSSPTTVSALPHGAPMTRRSRLFGQGFSQHVFPTWRQYPKWYWKRMIGIDQSLDVYGFYPAWDQIYAFVFTCLTLVILALIEFYAFYPTGNHSLNSFIPAFGASCCVVFGIPKAPIAQPRNLLFSHVTAAIIGTALTNAFRTVSEQPFGQHCAGAIGVGLHLVLMMLTETMHPPASATVISAATQTLNAYYKDEGFLFVVVPVLFGSVIIFIMACLLNNLVGDRSPYPQYW</sequence>
<feature type="transmembrane region" description="Helical" evidence="1">
    <location>
        <begin position="155"/>
        <end position="174"/>
    </location>
</feature>
<dbReference type="InterPro" id="IPR058581">
    <property type="entry name" value="TM_HPP"/>
</dbReference>
<dbReference type="OrthoDB" id="2016548at2759"/>
<name>S9VRW2_9TRYP</name>
<keyword evidence="1" id="KW-0472">Membrane</keyword>
<feature type="transmembrane region" description="Helical" evidence="1">
    <location>
        <begin position="125"/>
        <end position="143"/>
    </location>
</feature>
<keyword evidence="4" id="KW-1185">Reference proteome</keyword>
<dbReference type="AlphaFoldDB" id="S9VRW2"/>